<sequence length="861" mass="95173">MRNYRVVLCWRAAVGCVVRRVRPSVGCCLERVLSSPAGKERPGISWPQGACRARDGPFSGAQAWFRPSGSGNNTLLYTQYINLTIVIMRSFFVGRSIAVALLISMFSFSFTAGALAENRSISGIVSGASDGEPLVGASVQVKGTGIGTVTDVQGEYRLDIPEDADAVTFSSIGYEPRTVAPGTGSILNVSLNGHSYSTGEIVVYSTRSMAKLKNIPRKVEIVSEKDIEALDPVNATDLLKKTSGVDIIEYPGVLSGVSIRGFSPDFSGIDQNVTYLIDGRPAGATNLATIDMNNIERVEVIKGPSSALYGSQGMGGSINFITRKSAGALSGKASLGYSSFSTLDGSVRVGGSLSERFDVDLGVRSYNQNEDYTVGSNTLISDPDPEVLEQDIDTMRNSTYATQSGNLRIGYQLNDEVRIDARGEIYQAHSVKSPGSIWGVYGHSEKDIDRQTLDVTMTADWGTHALRFVPHWSLEKSVSYKKDDEGLNYRSSLSEIEWLGFQLQDRIRVGRQTFTGGVDYTVIDVFSRSFADSETEKAPSRPNQQQSSLGVFGEVGISLFDETVIANIGGRYDITSYQLKETPLFTTVETESEEYDNFNPSVSVQYRFLPQCKIHASIGRAFVAPNPYEKAGFYVDDDGMETRGNPDLEPETSVTWDAGLTYESDNGGFRTDVTCFSTDWENFIQRTSAVDEFGEEYKTFENLNSAEMNGIELECSYDFGAAHDERYSLRLFTNFTHLFRARSINDDGSEGDMLYVRRNRGSMGLEYDDFRFFSARLTARYIGDRFEQNWIGRYDEARPTLKDPVIEIPASLIFDMSMGFRIDDQNDVSLIAKNILDENYTEKDGYNMPGRSLGVRYSVEF</sequence>
<feature type="domain" description="TonB-dependent receptor plug" evidence="14">
    <location>
        <begin position="212"/>
        <end position="316"/>
    </location>
</feature>
<dbReference type="GO" id="GO:0044718">
    <property type="term" value="P:siderophore transmembrane transport"/>
    <property type="evidence" value="ECO:0007669"/>
    <property type="project" value="TreeGrafter"/>
</dbReference>
<dbReference type="InterPro" id="IPR012910">
    <property type="entry name" value="Plug_dom"/>
</dbReference>
<reference evidence="15" key="1">
    <citation type="submission" date="2008-06" db="EMBL/GenBank/DDBJ databases">
        <title>Complete sequence of chromosome of Prosthecochloris aestuarii DSM 271.</title>
        <authorList>
            <consortium name="US DOE Joint Genome Institute"/>
            <person name="Lucas S."/>
            <person name="Copeland A."/>
            <person name="Lapidus A."/>
            <person name="Glavina del Rio T."/>
            <person name="Dalin E."/>
            <person name="Tice H."/>
            <person name="Bruce D."/>
            <person name="Goodwin L."/>
            <person name="Pitluck S."/>
            <person name="Schmutz J."/>
            <person name="Larimer F."/>
            <person name="Land M."/>
            <person name="Hauser L."/>
            <person name="Kyrpides N."/>
            <person name="Anderson I."/>
            <person name="Liu Z."/>
            <person name="Li T."/>
            <person name="Zhao F."/>
            <person name="Overmann J."/>
            <person name="Bryant D.A."/>
            <person name="Richardson P."/>
        </authorList>
    </citation>
    <scope>NUCLEOTIDE SEQUENCE [LARGE SCALE GENOMIC DNA]</scope>
    <source>
        <strain evidence="15">DSM 271</strain>
    </source>
</reference>
<protein>
    <submittedName>
        <fullName evidence="15">TonB-dependent receptor plug</fullName>
    </submittedName>
</protein>
<dbReference type="InterPro" id="IPR037066">
    <property type="entry name" value="Plug_dom_sf"/>
</dbReference>
<evidence type="ECO:0000256" key="6">
    <source>
        <dbReference type="ARBA" id="ARBA00023077"/>
    </source>
</evidence>
<name>B4S8B2_PROA2</name>
<dbReference type="AlphaFoldDB" id="B4S8B2"/>
<evidence type="ECO:0000259" key="13">
    <source>
        <dbReference type="Pfam" id="PF00593"/>
    </source>
</evidence>
<dbReference type="InterPro" id="IPR008969">
    <property type="entry name" value="CarboxyPept-like_regulatory"/>
</dbReference>
<keyword evidence="2 10" id="KW-0813">Transport</keyword>
<dbReference type="PANTHER" id="PTHR30069">
    <property type="entry name" value="TONB-DEPENDENT OUTER MEMBRANE RECEPTOR"/>
    <property type="match status" value="1"/>
</dbReference>
<dbReference type="eggNOG" id="COG4206">
    <property type="taxonomic scope" value="Bacteria"/>
</dbReference>
<evidence type="ECO:0000256" key="9">
    <source>
        <dbReference type="ARBA" id="ARBA00023237"/>
    </source>
</evidence>
<dbReference type="Pfam" id="PF07715">
    <property type="entry name" value="Plug"/>
    <property type="match status" value="1"/>
</dbReference>
<dbReference type="PANTHER" id="PTHR30069:SF29">
    <property type="entry name" value="HEMOGLOBIN AND HEMOGLOBIN-HAPTOGLOBIN-BINDING PROTEIN 1-RELATED"/>
    <property type="match status" value="1"/>
</dbReference>
<keyword evidence="6 11" id="KW-0798">TonB box</keyword>
<dbReference type="SUPFAM" id="SSF49464">
    <property type="entry name" value="Carboxypeptidase regulatory domain-like"/>
    <property type="match status" value="1"/>
</dbReference>
<keyword evidence="9 10" id="KW-0998">Cell outer membrane</keyword>
<dbReference type="GO" id="GO:0015344">
    <property type="term" value="F:siderophore uptake transmembrane transporter activity"/>
    <property type="evidence" value="ECO:0007669"/>
    <property type="project" value="TreeGrafter"/>
</dbReference>
<evidence type="ECO:0000256" key="3">
    <source>
        <dbReference type="ARBA" id="ARBA00022452"/>
    </source>
</evidence>
<organism evidence="15 16">
    <name type="scientific">Prosthecochloris aestuarii (strain DSM 271 / SK 413)</name>
    <dbReference type="NCBI Taxonomy" id="290512"/>
    <lineage>
        <taxon>Bacteria</taxon>
        <taxon>Pseudomonadati</taxon>
        <taxon>Chlorobiota</taxon>
        <taxon>Chlorobiia</taxon>
        <taxon>Chlorobiales</taxon>
        <taxon>Chlorobiaceae</taxon>
        <taxon>Prosthecochloris</taxon>
    </lineage>
</organism>
<evidence type="ECO:0000313" key="16">
    <source>
        <dbReference type="Proteomes" id="UP000002725"/>
    </source>
</evidence>
<dbReference type="Gene3D" id="2.40.170.20">
    <property type="entry name" value="TonB-dependent receptor, beta-barrel domain"/>
    <property type="match status" value="1"/>
</dbReference>
<evidence type="ECO:0000256" key="1">
    <source>
        <dbReference type="ARBA" id="ARBA00004571"/>
    </source>
</evidence>
<keyword evidence="8 15" id="KW-0675">Receptor</keyword>
<evidence type="ECO:0000256" key="7">
    <source>
        <dbReference type="ARBA" id="ARBA00023136"/>
    </source>
</evidence>
<dbReference type="PROSITE" id="PS52016">
    <property type="entry name" value="TONB_DEPENDENT_REC_3"/>
    <property type="match status" value="1"/>
</dbReference>
<evidence type="ECO:0000256" key="8">
    <source>
        <dbReference type="ARBA" id="ARBA00023170"/>
    </source>
</evidence>
<dbReference type="GO" id="GO:0009279">
    <property type="term" value="C:cell outer membrane"/>
    <property type="evidence" value="ECO:0007669"/>
    <property type="project" value="UniProtKB-SubCell"/>
</dbReference>
<dbReference type="Pfam" id="PF13715">
    <property type="entry name" value="CarbopepD_reg_2"/>
    <property type="match status" value="1"/>
</dbReference>
<dbReference type="STRING" id="290512.Paes_1274"/>
<dbReference type="HOGENOM" id="CLU_008287_18_0_10"/>
<proteinExistence type="inferred from homology"/>
<evidence type="ECO:0000256" key="12">
    <source>
        <dbReference type="SAM" id="Phobius"/>
    </source>
</evidence>
<dbReference type="Gene3D" id="2.60.40.1120">
    <property type="entry name" value="Carboxypeptidase-like, regulatory domain"/>
    <property type="match status" value="1"/>
</dbReference>
<keyword evidence="3 10" id="KW-1134">Transmembrane beta strand</keyword>
<dbReference type="Pfam" id="PF00593">
    <property type="entry name" value="TonB_dep_Rec_b-barrel"/>
    <property type="match status" value="1"/>
</dbReference>
<keyword evidence="4 10" id="KW-0812">Transmembrane</keyword>
<dbReference type="InterPro" id="IPR000531">
    <property type="entry name" value="Beta-barrel_TonB"/>
</dbReference>
<keyword evidence="5" id="KW-0732">Signal</keyword>
<dbReference type="Proteomes" id="UP000002725">
    <property type="component" value="Chromosome"/>
</dbReference>
<comment type="similarity">
    <text evidence="10 11">Belongs to the TonB-dependent receptor family.</text>
</comment>
<keyword evidence="7 10" id="KW-0472">Membrane</keyword>
<evidence type="ECO:0000259" key="14">
    <source>
        <dbReference type="Pfam" id="PF07715"/>
    </source>
</evidence>
<dbReference type="KEGG" id="paa:Paes_1274"/>
<dbReference type="InterPro" id="IPR039426">
    <property type="entry name" value="TonB-dep_rcpt-like"/>
</dbReference>
<dbReference type="EMBL" id="CP001108">
    <property type="protein sequence ID" value="ACF46299.1"/>
    <property type="molecule type" value="Genomic_DNA"/>
</dbReference>
<keyword evidence="16" id="KW-1185">Reference proteome</keyword>
<gene>
    <name evidence="15" type="ordered locus">Paes_1274</name>
</gene>
<feature type="domain" description="TonB-dependent receptor-like beta-barrel" evidence="13">
    <location>
        <begin position="442"/>
        <end position="834"/>
    </location>
</feature>
<evidence type="ECO:0000256" key="11">
    <source>
        <dbReference type="RuleBase" id="RU003357"/>
    </source>
</evidence>
<evidence type="ECO:0000313" key="15">
    <source>
        <dbReference type="EMBL" id="ACF46299.1"/>
    </source>
</evidence>
<evidence type="ECO:0000256" key="2">
    <source>
        <dbReference type="ARBA" id="ARBA00022448"/>
    </source>
</evidence>
<comment type="subcellular location">
    <subcellularLocation>
        <location evidence="1 10">Cell outer membrane</location>
        <topology evidence="1 10">Multi-pass membrane protein</topology>
    </subcellularLocation>
</comment>
<evidence type="ECO:0000256" key="5">
    <source>
        <dbReference type="ARBA" id="ARBA00022729"/>
    </source>
</evidence>
<dbReference type="SUPFAM" id="SSF56935">
    <property type="entry name" value="Porins"/>
    <property type="match status" value="1"/>
</dbReference>
<evidence type="ECO:0000256" key="4">
    <source>
        <dbReference type="ARBA" id="ARBA00022692"/>
    </source>
</evidence>
<accession>B4S8B2</accession>
<feature type="transmembrane region" description="Helical" evidence="12">
    <location>
        <begin position="97"/>
        <end position="116"/>
    </location>
</feature>
<dbReference type="CDD" id="cd01347">
    <property type="entry name" value="ligand_gated_channel"/>
    <property type="match status" value="1"/>
</dbReference>
<dbReference type="InterPro" id="IPR036942">
    <property type="entry name" value="Beta-barrel_TonB_sf"/>
</dbReference>
<keyword evidence="12" id="KW-1133">Transmembrane helix</keyword>
<dbReference type="Gene3D" id="2.170.130.10">
    <property type="entry name" value="TonB-dependent receptor, plug domain"/>
    <property type="match status" value="1"/>
</dbReference>
<evidence type="ECO:0000256" key="10">
    <source>
        <dbReference type="PROSITE-ProRule" id="PRU01360"/>
    </source>
</evidence>